<evidence type="ECO:0000256" key="5">
    <source>
        <dbReference type="ARBA" id="ARBA00023242"/>
    </source>
</evidence>
<reference evidence="9" key="1">
    <citation type="journal article" date="2021" name="New Phytol.">
        <title>Evolutionary innovations through gain and loss of genes in the ectomycorrhizal Boletales.</title>
        <authorList>
            <person name="Wu G."/>
            <person name="Miyauchi S."/>
            <person name="Morin E."/>
            <person name="Kuo A."/>
            <person name="Drula E."/>
            <person name="Varga T."/>
            <person name="Kohler A."/>
            <person name="Feng B."/>
            <person name="Cao Y."/>
            <person name="Lipzen A."/>
            <person name="Daum C."/>
            <person name="Hundley H."/>
            <person name="Pangilinan J."/>
            <person name="Johnson J."/>
            <person name="Barry K."/>
            <person name="LaButti K."/>
            <person name="Ng V."/>
            <person name="Ahrendt S."/>
            <person name="Min B."/>
            <person name="Choi I.G."/>
            <person name="Park H."/>
            <person name="Plett J.M."/>
            <person name="Magnuson J."/>
            <person name="Spatafora J.W."/>
            <person name="Nagy L.G."/>
            <person name="Henrissat B."/>
            <person name="Grigoriev I.V."/>
            <person name="Yang Z.L."/>
            <person name="Xu J."/>
            <person name="Martin F.M."/>
        </authorList>
    </citation>
    <scope>NUCLEOTIDE SEQUENCE</scope>
    <source>
        <strain evidence="9">KKN 215</strain>
    </source>
</reference>
<dbReference type="Proteomes" id="UP000813824">
    <property type="component" value="Unassembled WGS sequence"/>
</dbReference>
<dbReference type="EMBL" id="JAEVFJ010000018">
    <property type="protein sequence ID" value="KAH8099730.1"/>
    <property type="molecule type" value="Genomic_DNA"/>
</dbReference>
<keyword evidence="5" id="KW-0539">Nucleus</keyword>
<feature type="domain" description="Histone-binding protein RBBP4-like N-terminal" evidence="8">
    <location>
        <begin position="20"/>
        <end position="90"/>
    </location>
</feature>
<dbReference type="InterPro" id="IPR036322">
    <property type="entry name" value="WD40_repeat_dom_sf"/>
</dbReference>
<evidence type="ECO:0000259" key="8">
    <source>
        <dbReference type="Pfam" id="PF12265"/>
    </source>
</evidence>
<dbReference type="AlphaFoldDB" id="A0A8K0ULG2"/>
<dbReference type="SUPFAM" id="SSF50978">
    <property type="entry name" value="WD40 repeat-like"/>
    <property type="match status" value="1"/>
</dbReference>
<comment type="caution">
    <text evidence="9">The sequence shown here is derived from an EMBL/GenBank/DDBJ whole genome shotgun (WGS) entry which is preliminary data.</text>
</comment>
<dbReference type="InterPro" id="IPR019775">
    <property type="entry name" value="WD40_repeat_CS"/>
</dbReference>
<evidence type="ECO:0000256" key="4">
    <source>
        <dbReference type="ARBA" id="ARBA00022853"/>
    </source>
</evidence>
<proteinExistence type="predicted"/>
<dbReference type="InterPro" id="IPR015943">
    <property type="entry name" value="WD40/YVTN_repeat-like_dom_sf"/>
</dbReference>
<keyword evidence="2 6" id="KW-0853">WD repeat</keyword>
<gene>
    <name evidence="9" type="ORF">BXZ70DRAFT_213946</name>
</gene>
<name>A0A8K0ULG2_9AGAR</name>
<dbReference type="InterPro" id="IPR001680">
    <property type="entry name" value="WD40_rpt"/>
</dbReference>
<feature type="compositionally biased region" description="Basic and acidic residues" evidence="7">
    <location>
        <begin position="89"/>
        <end position="103"/>
    </location>
</feature>
<dbReference type="InterPro" id="IPR022052">
    <property type="entry name" value="Histone-bd_RBBP4-like_N"/>
</dbReference>
<dbReference type="PROSITE" id="PS50294">
    <property type="entry name" value="WD_REPEATS_REGION"/>
    <property type="match status" value="3"/>
</dbReference>
<evidence type="ECO:0000256" key="6">
    <source>
        <dbReference type="PROSITE-ProRule" id="PRU00221"/>
    </source>
</evidence>
<comment type="subcellular location">
    <subcellularLocation>
        <location evidence="1">Nucleus</location>
    </subcellularLocation>
</comment>
<dbReference type="PANTHER" id="PTHR22850">
    <property type="entry name" value="WD40 REPEAT FAMILY"/>
    <property type="match status" value="1"/>
</dbReference>
<evidence type="ECO:0000256" key="7">
    <source>
        <dbReference type="SAM" id="MobiDB-lite"/>
    </source>
</evidence>
<evidence type="ECO:0000313" key="9">
    <source>
        <dbReference type="EMBL" id="KAH8099730.1"/>
    </source>
</evidence>
<sequence length="453" mass="50529">MRPIPQEDEEAEEENKLINEEYKTWKKNAPYLYDVVITHALDWPSLTCQWFPDKESPPNKPYTVHRLLLGTHTSGQSQDYLQIAQIQLPKRDDSPSADKLDRADYDDERGELGGHSIPGGQPHVQIVQRINHEGEVNRARYMPQNPDIIATKAVTGEVFVFDRTKHPSEPERGGVCRPDIRLVGQTKEGFGLAWNPLKEGHVLGASEDTTVCHWDITSYSKAKTTIEPTTIFRGHTAVVGDVDWHPSQENVLASVGDDKMLMLWDTRASTEATLKVEAHDREILAVAFNPSIDHLLVTGSADKTIVLHDLRVPNKRLHVFESHLDEVLHVAWSPHNPSIFASCSSDRRINVWDLSSIGQEQTPDDAEDGPPELLFVHGGHTSRPTDFCWAPGKGEDWTASSTSEDNVLMLWQPTMRIWAGDEVKIDDKELEPDAMEGVESTENGAEAGPSGGA</sequence>
<keyword evidence="10" id="KW-1185">Reference proteome</keyword>
<dbReference type="GO" id="GO:0006325">
    <property type="term" value="P:chromatin organization"/>
    <property type="evidence" value="ECO:0007669"/>
    <property type="project" value="UniProtKB-KW"/>
</dbReference>
<feature type="region of interest" description="Disordered" evidence="7">
    <location>
        <begin position="423"/>
        <end position="453"/>
    </location>
</feature>
<keyword evidence="3" id="KW-0677">Repeat</keyword>
<feature type="region of interest" description="Disordered" evidence="7">
    <location>
        <begin position="87"/>
        <end position="122"/>
    </location>
</feature>
<dbReference type="PROSITE" id="PS00678">
    <property type="entry name" value="WD_REPEATS_1"/>
    <property type="match status" value="1"/>
</dbReference>
<keyword evidence="4" id="KW-0156">Chromatin regulator</keyword>
<dbReference type="Pfam" id="PF00400">
    <property type="entry name" value="WD40"/>
    <property type="match status" value="3"/>
</dbReference>
<dbReference type="OrthoDB" id="427795at2759"/>
<evidence type="ECO:0000256" key="1">
    <source>
        <dbReference type="ARBA" id="ARBA00004123"/>
    </source>
</evidence>
<feature type="repeat" description="WD" evidence="6">
    <location>
        <begin position="276"/>
        <end position="311"/>
    </location>
</feature>
<dbReference type="GO" id="GO:0005634">
    <property type="term" value="C:nucleus"/>
    <property type="evidence" value="ECO:0007669"/>
    <property type="project" value="UniProtKB-SubCell"/>
</dbReference>
<feature type="repeat" description="WD" evidence="6">
    <location>
        <begin position="320"/>
        <end position="362"/>
    </location>
</feature>
<protein>
    <submittedName>
        <fullName evidence="9">Histone acetyltransferase type B subunit 2</fullName>
    </submittedName>
</protein>
<accession>A0A8K0ULG2</accession>
<dbReference type="Gene3D" id="2.130.10.10">
    <property type="entry name" value="YVTN repeat-like/Quinoprotein amine dehydrogenase"/>
    <property type="match status" value="1"/>
</dbReference>
<feature type="repeat" description="WD" evidence="6">
    <location>
        <begin position="232"/>
        <end position="274"/>
    </location>
</feature>
<dbReference type="PROSITE" id="PS50082">
    <property type="entry name" value="WD_REPEATS_2"/>
    <property type="match status" value="3"/>
</dbReference>
<organism evidence="9 10">
    <name type="scientific">Cristinia sonorae</name>
    <dbReference type="NCBI Taxonomy" id="1940300"/>
    <lineage>
        <taxon>Eukaryota</taxon>
        <taxon>Fungi</taxon>
        <taxon>Dikarya</taxon>
        <taxon>Basidiomycota</taxon>
        <taxon>Agaricomycotina</taxon>
        <taxon>Agaricomycetes</taxon>
        <taxon>Agaricomycetidae</taxon>
        <taxon>Agaricales</taxon>
        <taxon>Pleurotineae</taxon>
        <taxon>Stephanosporaceae</taxon>
        <taxon>Cristinia</taxon>
    </lineage>
</organism>
<dbReference type="Pfam" id="PF12265">
    <property type="entry name" value="CAF1C_H4-bd"/>
    <property type="match status" value="1"/>
</dbReference>
<evidence type="ECO:0000256" key="2">
    <source>
        <dbReference type="ARBA" id="ARBA00022574"/>
    </source>
</evidence>
<evidence type="ECO:0000313" key="10">
    <source>
        <dbReference type="Proteomes" id="UP000813824"/>
    </source>
</evidence>
<dbReference type="InterPro" id="IPR050459">
    <property type="entry name" value="WD_repeat_RBAP46/RBAP48/MSI1"/>
</dbReference>
<dbReference type="SMART" id="SM00320">
    <property type="entry name" value="WD40"/>
    <property type="match status" value="6"/>
</dbReference>
<evidence type="ECO:0000256" key="3">
    <source>
        <dbReference type="ARBA" id="ARBA00022737"/>
    </source>
</evidence>